<dbReference type="PROSITE" id="PS51160">
    <property type="entry name" value="ACYLPHOSPHATASE_3"/>
    <property type="match status" value="1"/>
</dbReference>
<comment type="caution">
    <text evidence="2">The sequence shown here is derived from an EMBL/GenBank/DDBJ whole genome shotgun (WGS) entry which is preliminary data.</text>
</comment>
<dbReference type="Gene3D" id="3.30.70.100">
    <property type="match status" value="1"/>
</dbReference>
<dbReference type="EC" id="3.6.1.7" evidence="2"/>
<reference evidence="2" key="1">
    <citation type="submission" date="2019-08" db="EMBL/GenBank/DDBJ databases">
        <authorList>
            <person name="Kucharzyk K."/>
            <person name="Murdoch R.W."/>
            <person name="Higgins S."/>
            <person name="Loffler F."/>
        </authorList>
    </citation>
    <scope>NUCLEOTIDE SEQUENCE</scope>
</reference>
<dbReference type="AlphaFoldDB" id="A0A644TLL4"/>
<dbReference type="InterPro" id="IPR036046">
    <property type="entry name" value="Acylphosphatase-like_dom_sf"/>
</dbReference>
<feature type="domain" description="Acylphosphatase-like" evidence="1">
    <location>
        <begin position="3"/>
        <end position="90"/>
    </location>
</feature>
<organism evidence="2">
    <name type="scientific">bioreactor metagenome</name>
    <dbReference type="NCBI Taxonomy" id="1076179"/>
    <lineage>
        <taxon>unclassified sequences</taxon>
        <taxon>metagenomes</taxon>
        <taxon>ecological metagenomes</taxon>
    </lineage>
</organism>
<dbReference type="PANTHER" id="PTHR47268:SF4">
    <property type="entry name" value="ACYLPHOSPHATASE"/>
    <property type="match status" value="1"/>
</dbReference>
<dbReference type="InterPro" id="IPR020456">
    <property type="entry name" value="Acylphosphatase"/>
</dbReference>
<proteinExistence type="predicted"/>
<name>A0A644TLL4_9ZZZZ</name>
<dbReference type="PANTHER" id="PTHR47268">
    <property type="entry name" value="ACYLPHOSPHATASE"/>
    <property type="match status" value="1"/>
</dbReference>
<dbReference type="InterPro" id="IPR017968">
    <property type="entry name" value="Acylphosphatase_CS"/>
</dbReference>
<protein>
    <submittedName>
        <fullName evidence="2">Acylphosphatase</fullName>
        <ecNumber evidence="2">3.6.1.7</ecNumber>
    </submittedName>
</protein>
<gene>
    <name evidence="2" type="primary">yccX_1</name>
    <name evidence="2" type="ORF">SDC9_13462</name>
</gene>
<accession>A0A644TLL4</accession>
<keyword evidence="2" id="KW-0378">Hydrolase</keyword>
<evidence type="ECO:0000313" key="2">
    <source>
        <dbReference type="EMBL" id="MPL67764.1"/>
    </source>
</evidence>
<evidence type="ECO:0000259" key="1">
    <source>
        <dbReference type="PROSITE" id="PS51160"/>
    </source>
</evidence>
<dbReference type="PROSITE" id="PS00150">
    <property type="entry name" value="ACYLPHOSPHATASE_1"/>
    <property type="match status" value="1"/>
</dbReference>
<dbReference type="SUPFAM" id="SSF54975">
    <property type="entry name" value="Acylphosphatase/BLUF domain-like"/>
    <property type="match status" value="1"/>
</dbReference>
<dbReference type="GO" id="GO:0003998">
    <property type="term" value="F:acylphosphatase activity"/>
    <property type="evidence" value="ECO:0007669"/>
    <property type="project" value="UniProtKB-EC"/>
</dbReference>
<dbReference type="Pfam" id="PF00708">
    <property type="entry name" value="Acylphosphatase"/>
    <property type="match status" value="1"/>
</dbReference>
<dbReference type="EMBL" id="VSSQ01000038">
    <property type="protein sequence ID" value="MPL67764.1"/>
    <property type="molecule type" value="Genomic_DNA"/>
</dbReference>
<dbReference type="InterPro" id="IPR001792">
    <property type="entry name" value="Acylphosphatase-like_dom"/>
</dbReference>
<sequence length="90" mass="10336">MKAFHAFIEGEVQGVGFRYATLGRARLLGIQGWVRNTQDDEVEVWAQGEEGALASFLEWLHRGPVYAEVRNVRCTWREPRGDYSSFEIAF</sequence>